<feature type="region of interest" description="Disordered" evidence="1">
    <location>
        <begin position="36"/>
        <end position="79"/>
    </location>
</feature>
<dbReference type="AlphaFoldDB" id="A0A6A6I4W3"/>
<protein>
    <submittedName>
        <fullName evidence="2">Uncharacterized protein</fullName>
    </submittedName>
</protein>
<organism evidence="2 3">
    <name type="scientific">Trematosphaeria pertusa</name>
    <dbReference type="NCBI Taxonomy" id="390896"/>
    <lineage>
        <taxon>Eukaryota</taxon>
        <taxon>Fungi</taxon>
        <taxon>Dikarya</taxon>
        <taxon>Ascomycota</taxon>
        <taxon>Pezizomycotina</taxon>
        <taxon>Dothideomycetes</taxon>
        <taxon>Pleosporomycetidae</taxon>
        <taxon>Pleosporales</taxon>
        <taxon>Massarineae</taxon>
        <taxon>Trematosphaeriaceae</taxon>
        <taxon>Trematosphaeria</taxon>
    </lineage>
</organism>
<dbReference type="EMBL" id="ML987200">
    <property type="protein sequence ID" value="KAF2245357.1"/>
    <property type="molecule type" value="Genomic_DNA"/>
</dbReference>
<evidence type="ECO:0000313" key="2">
    <source>
        <dbReference type="EMBL" id="KAF2245357.1"/>
    </source>
</evidence>
<evidence type="ECO:0000256" key="1">
    <source>
        <dbReference type="SAM" id="MobiDB-lite"/>
    </source>
</evidence>
<name>A0A6A6I4W3_9PLEO</name>
<dbReference type="Proteomes" id="UP000800094">
    <property type="component" value="Unassembled WGS sequence"/>
</dbReference>
<accession>A0A6A6I4W3</accession>
<reference evidence="2" key="1">
    <citation type="journal article" date="2020" name="Stud. Mycol.">
        <title>101 Dothideomycetes genomes: a test case for predicting lifestyles and emergence of pathogens.</title>
        <authorList>
            <person name="Haridas S."/>
            <person name="Albert R."/>
            <person name="Binder M."/>
            <person name="Bloem J."/>
            <person name="Labutti K."/>
            <person name="Salamov A."/>
            <person name="Andreopoulos B."/>
            <person name="Baker S."/>
            <person name="Barry K."/>
            <person name="Bills G."/>
            <person name="Bluhm B."/>
            <person name="Cannon C."/>
            <person name="Castanera R."/>
            <person name="Culley D."/>
            <person name="Daum C."/>
            <person name="Ezra D."/>
            <person name="Gonzalez J."/>
            <person name="Henrissat B."/>
            <person name="Kuo A."/>
            <person name="Liang C."/>
            <person name="Lipzen A."/>
            <person name="Lutzoni F."/>
            <person name="Magnuson J."/>
            <person name="Mondo S."/>
            <person name="Nolan M."/>
            <person name="Ohm R."/>
            <person name="Pangilinan J."/>
            <person name="Park H.-J."/>
            <person name="Ramirez L."/>
            <person name="Alfaro M."/>
            <person name="Sun H."/>
            <person name="Tritt A."/>
            <person name="Yoshinaga Y."/>
            <person name="Zwiers L.-H."/>
            <person name="Turgeon B."/>
            <person name="Goodwin S."/>
            <person name="Spatafora J."/>
            <person name="Crous P."/>
            <person name="Grigoriev I."/>
        </authorList>
    </citation>
    <scope>NUCLEOTIDE SEQUENCE</scope>
    <source>
        <strain evidence="2">CBS 122368</strain>
    </source>
</reference>
<proteinExistence type="predicted"/>
<dbReference type="RefSeq" id="XP_033680361.1">
    <property type="nucleotide sequence ID" value="XM_033836194.1"/>
</dbReference>
<keyword evidence="3" id="KW-1185">Reference proteome</keyword>
<evidence type="ECO:0000313" key="3">
    <source>
        <dbReference type="Proteomes" id="UP000800094"/>
    </source>
</evidence>
<dbReference type="GeneID" id="54589524"/>
<sequence>MLQQVSRNEIIAYAVSALHPHTRVCGRMRPFLKRPCSPAPDPIRSSDPTRRRPWLPTFASPHSVRSKEPQTVSLMHDDSRMQERRSCALQLDYRSTDLRSTASPHTNQARTKPGPSNDRLLLPICPILLRTVRCRRCICRGHSSGPRMNARHSTGLLYAMRKSGILFLELLVRLTTHPARD</sequence>
<gene>
    <name evidence="2" type="ORF">BU26DRAFT_67511</name>
</gene>